<dbReference type="GO" id="GO:0000272">
    <property type="term" value="P:polysaccharide catabolic process"/>
    <property type="evidence" value="ECO:0007669"/>
    <property type="project" value="InterPro"/>
</dbReference>
<proteinExistence type="predicted"/>
<evidence type="ECO:0000313" key="4">
    <source>
        <dbReference type="EMBL" id="EMI58483.1"/>
    </source>
</evidence>
<reference evidence="4 5" key="1">
    <citation type="journal article" date="2013" name="Mar. Genomics">
        <title>Expression of sulfatases in Rhodopirellula baltica and the diversity of sulfatases in the genus Rhodopirellula.</title>
        <authorList>
            <person name="Wegner C.E."/>
            <person name="Richter-Heitmann T."/>
            <person name="Klindworth A."/>
            <person name="Klockow C."/>
            <person name="Richter M."/>
            <person name="Achstetter T."/>
            <person name="Glockner F.O."/>
            <person name="Harder J."/>
        </authorList>
    </citation>
    <scope>NUCLEOTIDE SEQUENCE [LARGE SCALE GENOMIC DNA]</scope>
    <source>
        <strain evidence="4 5">SM41</strain>
    </source>
</reference>
<dbReference type="Proteomes" id="UP000011885">
    <property type="component" value="Unassembled WGS sequence"/>
</dbReference>
<dbReference type="InterPro" id="IPR002105">
    <property type="entry name" value="Dockerin_1_rpt"/>
</dbReference>
<dbReference type="Pfam" id="PF00404">
    <property type="entry name" value="Dockerin_1"/>
    <property type="match status" value="1"/>
</dbReference>
<name>M5UR63_9BACT</name>
<keyword evidence="5" id="KW-1185">Reference proteome</keyword>
<dbReference type="GO" id="GO:0005509">
    <property type="term" value="F:calcium ion binding"/>
    <property type="evidence" value="ECO:0007669"/>
    <property type="project" value="InterPro"/>
</dbReference>
<feature type="domain" description="Cadherin" evidence="3">
    <location>
        <begin position="425"/>
        <end position="545"/>
    </location>
</feature>
<evidence type="ECO:0000256" key="2">
    <source>
        <dbReference type="ARBA" id="ARBA00022989"/>
    </source>
</evidence>
<comment type="caution">
    <text evidence="4">The sequence shown here is derived from an EMBL/GenBank/DDBJ whole genome shotgun (WGS) entry which is preliminary data.</text>
</comment>
<organism evidence="4 5">
    <name type="scientific">Rhodopirellula sallentina SM41</name>
    <dbReference type="NCBI Taxonomy" id="1263870"/>
    <lineage>
        <taxon>Bacteria</taxon>
        <taxon>Pseudomonadati</taxon>
        <taxon>Planctomycetota</taxon>
        <taxon>Planctomycetia</taxon>
        <taxon>Pirellulales</taxon>
        <taxon>Pirellulaceae</taxon>
        <taxon>Rhodopirellula</taxon>
    </lineage>
</organism>
<evidence type="ECO:0000259" key="3">
    <source>
        <dbReference type="PROSITE" id="PS50268"/>
    </source>
</evidence>
<dbReference type="EMBL" id="ANOH01000003">
    <property type="protein sequence ID" value="EMI58483.1"/>
    <property type="molecule type" value="Genomic_DNA"/>
</dbReference>
<evidence type="ECO:0000256" key="1">
    <source>
        <dbReference type="ARBA" id="ARBA00022692"/>
    </source>
</evidence>
<dbReference type="Gene3D" id="2.60.40.60">
    <property type="entry name" value="Cadherins"/>
    <property type="match status" value="4"/>
</dbReference>
<dbReference type="InterPro" id="IPR013783">
    <property type="entry name" value="Ig-like_fold"/>
</dbReference>
<dbReference type="CDD" id="cd11304">
    <property type="entry name" value="Cadherin_repeat"/>
    <property type="match status" value="5"/>
</dbReference>
<dbReference type="GO" id="GO:0007156">
    <property type="term" value="P:homophilic cell adhesion via plasma membrane adhesion molecules"/>
    <property type="evidence" value="ECO:0007669"/>
    <property type="project" value="InterPro"/>
</dbReference>
<dbReference type="PROSITE" id="PS50268">
    <property type="entry name" value="CADHERIN_2"/>
    <property type="match status" value="5"/>
</dbReference>
<dbReference type="GO" id="GO:0004553">
    <property type="term" value="F:hydrolase activity, hydrolyzing O-glycosyl compounds"/>
    <property type="evidence" value="ECO:0007669"/>
    <property type="project" value="InterPro"/>
</dbReference>
<dbReference type="PANTHER" id="PTHR24026:SF126">
    <property type="entry name" value="PROTOCADHERIN FAT 4"/>
    <property type="match status" value="1"/>
</dbReference>
<feature type="domain" description="Cadherin" evidence="3">
    <location>
        <begin position="9"/>
        <end position="105"/>
    </location>
</feature>
<dbReference type="PANTHER" id="PTHR24026">
    <property type="entry name" value="FAT ATYPICAL CADHERIN-RELATED"/>
    <property type="match status" value="1"/>
</dbReference>
<dbReference type="InterPro" id="IPR036439">
    <property type="entry name" value="Dockerin_dom_sf"/>
</dbReference>
<dbReference type="PATRIC" id="fig|1263870.3.peg.15"/>
<dbReference type="InterPro" id="IPR002126">
    <property type="entry name" value="Cadherin-like_dom"/>
</dbReference>
<dbReference type="SMART" id="SM00112">
    <property type="entry name" value="CA"/>
    <property type="match status" value="4"/>
</dbReference>
<gene>
    <name evidence="4" type="ORF">RSSM_00010</name>
</gene>
<dbReference type="Pfam" id="PF00028">
    <property type="entry name" value="Cadherin"/>
    <property type="match status" value="1"/>
</dbReference>
<sequence>MPGGSDVQFTIDENPAAGSVIATVEAFDADNAGLTYEFIGGDSTGLELVPLPDFTAEIRVAEGADLNFEAEQERVLLVRATDSVGASVTARVTLQLRDINEPPVVPDNELAVPEGAIAGPVIGTVIGRIDAVDPDAGSSQQLTYTVIPSTPEAPFERDASPYLSVNETTGVVRLIAPLDFETTDFLVLRVQVDDNNTAAGESRGIAIVEKIIRISDENDAPEIVTKTFDVDEDHEPGELFTFDVNDPDEGQMHRFGLIQPHPLLEVTFDGTVLLKSGKSLDFEASPTITLQVSVSDNGSPSLAKTEVVTINVGDIDEPARLSRTDNLNSPASENQAGLLITTLGLVDPEGDHDDYAFDMLPGPSSDLFVFSPESGELRLADGVELDYEMAALHELTFEIVDNTGQLPTETQTFRVIVNNVNEPAFVTTEKIFVSEVPRPGDAVGRVRVADPDKDIPGAMLSVEIIGGSAQPFFEFESATNSPGKPLSQIDPFVLKVRGDFDFAAFRAIDPNELNLQLRVFDGNSSTTDPIELKIELNQVNEAPVLNRTVLENVFSNRKITVGSKFEIQIPDNIATDPEGEPFLIRVGKRVRDANGDFVRDEDGKIKLELPSWLTFDAETRTLVGRPGAGVSTENLELTVRALEFGPFRLSDDFDFQINVSPLTNPTRTFDVNDDGVTSAVDALRIINFLVQNGGQTASIDSLADVPVYLDVSGDGLVTSLDALQVINQLNGTNDNVGSAPASEPLGTTESNVGVLEEGEEIWVSDDQRRREDAIDLVLSDSQLF</sequence>
<dbReference type="GO" id="GO:0005886">
    <property type="term" value="C:plasma membrane"/>
    <property type="evidence" value="ECO:0007669"/>
    <property type="project" value="UniProtKB-SubCell"/>
</dbReference>
<dbReference type="SUPFAM" id="SSF63446">
    <property type="entry name" value="Type I dockerin domain"/>
    <property type="match status" value="1"/>
</dbReference>
<dbReference type="SUPFAM" id="SSF49313">
    <property type="entry name" value="Cadherin-like"/>
    <property type="match status" value="5"/>
</dbReference>
<keyword evidence="2" id="KW-0472">Membrane</keyword>
<keyword evidence="2" id="KW-1133">Transmembrane helix</keyword>
<protein>
    <submittedName>
        <fullName evidence="4">Cadherin domain protein</fullName>
    </submittedName>
</protein>
<dbReference type="InterPro" id="IPR015919">
    <property type="entry name" value="Cadherin-like_sf"/>
</dbReference>
<keyword evidence="1" id="KW-0812">Transmembrane</keyword>
<feature type="domain" description="Cadherin" evidence="3">
    <location>
        <begin position="337"/>
        <end position="425"/>
    </location>
</feature>
<evidence type="ECO:0000313" key="5">
    <source>
        <dbReference type="Proteomes" id="UP000011885"/>
    </source>
</evidence>
<dbReference type="Gene3D" id="2.60.40.10">
    <property type="entry name" value="Immunoglobulins"/>
    <property type="match status" value="1"/>
</dbReference>
<accession>M5UR63</accession>
<dbReference type="PRINTS" id="PR00205">
    <property type="entry name" value="CADHERIN"/>
</dbReference>
<feature type="domain" description="Cadherin" evidence="3">
    <location>
        <begin position="104"/>
        <end position="223"/>
    </location>
</feature>
<feature type="domain" description="Cadherin" evidence="3">
    <location>
        <begin position="222"/>
        <end position="320"/>
    </location>
</feature>
<dbReference type="AlphaFoldDB" id="M5UR63"/>